<evidence type="ECO:0000313" key="5">
    <source>
        <dbReference type="Proteomes" id="UP000422736"/>
    </source>
</evidence>
<dbReference type="SMART" id="SM00674">
    <property type="entry name" value="CENPB"/>
    <property type="match status" value="1"/>
</dbReference>
<evidence type="ECO:0000256" key="1">
    <source>
        <dbReference type="ARBA" id="ARBA00023125"/>
    </source>
</evidence>
<reference evidence="4 5" key="1">
    <citation type="submission" date="2016-03" db="EMBL/GenBank/DDBJ databases">
        <title>How can Kluyveromyces marxianus grow so fast - potential evolutionary course in Saccharomyces Complex revealed by comparative genomics.</title>
        <authorList>
            <person name="Mo W."/>
            <person name="Lu W."/>
            <person name="Yang X."/>
            <person name="Qi J."/>
            <person name="Lv H."/>
        </authorList>
    </citation>
    <scope>NUCLEOTIDE SEQUENCE [LARGE SCALE GENOMIC DNA]</scope>
    <source>
        <strain evidence="4 5">FIM1</strain>
    </source>
</reference>
<protein>
    <submittedName>
        <fullName evidence="4">Protein PDC2</fullName>
    </submittedName>
</protein>
<dbReference type="PANTHER" id="PTHR19303">
    <property type="entry name" value="TRANSPOSON"/>
    <property type="match status" value="1"/>
</dbReference>
<gene>
    <name evidence="4" type="primary">PDC2</name>
    <name evidence="4" type="ORF">FIM1_2068</name>
</gene>
<keyword evidence="5" id="KW-1185">Reference proteome</keyword>
<dbReference type="InterPro" id="IPR006600">
    <property type="entry name" value="HTH_CenpB_DNA-bd_dom"/>
</dbReference>
<sequence>MGLSIEQKYNICLMAEKHPKWTQAELAQWAYQVYQLPSKPSQGTISRLLAKKSEFMNSKEHEKDSNRLRRPNNLLVHKILQEWVSQSIWNGIPVSLPVIQDTAQSVWHKIPPEYREGKGSFSHKWVANFLSRMNLSTHIIEHDMPKHPKVWYFDERSSLKQFISNISEDSLFTLDETFLAYNLPLDYAQYETNSIQKRLEVVTVMLCSNLKGTEKMNPLVIGRYENYNSFKNFMKDDGHSVGQDSHLGEKTGKRFGIVYQSNRKSWLTSTIFHDWLVAFDKRLVSDNRKIWIILDDSCSHRIINLNLQNIELIYTSANSRFLPFNWGVLEEFKARYRIQQYKALIDLQKNISQDSGDSRLLTYEQSCLTMTNAFKFIKIAWDAIPKERINATWKNSGILPYKLLHHEEMGPNTFQKNKALETSLNELCNTYSCMRKWDYSMLLHLNIENKNKNFLSLEEIIESSIVDQWEPEVRQDTLLLEDMDDLFNTFNTAPPTKRITPMENQILNDQSKLLSDQIPVTDSYGMITTSNDNQDNKISTVSELIDNNTEDIFGNMLDENFFSDELLTTIGDPFANKLNGNNEQSQPVQPPQRPQSSLSAVRVAEIPSNTSPYSDEGRSAVYGGGTEVPKSHSSHSSPYVEGSGGQQTETMILPSYVNQIFSKGSSVEIENDKLVMMTTLQTNVELAKAMGTILKHSELQEVGLSEASLKEMKMGYQNCLKRITKARHFLNSMDKKRRQQNIEHQFLTSHSGSPQDSISSMHIADSFFENFAENHSTASSS</sequence>
<dbReference type="InterPro" id="IPR009057">
    <property type="entry name" value="Homeodomain-like_sf"/>
</dbReference>
<evidence type="ECO:0000259" key="3">
    <source>
        <dbReference type="PROSITE" id="PS51253"/>
    </source>
</evidence>
<dbReference type="PROSITE" id="PS51253">
    <property type="entry name" value="HTH_CENPB"/>
    <property type="match status" value="1"/>
</dbReference>
<dbReference type="InterPro" id="IPR004875">
    <property type="entry name" value="DDE_SF_endonuclease_dom"/>
</dbReference>
<organism evidence="4 5">
    <name type="scientific">Kluyveromyces marxianus</name>
    <name type="common">Yeast</name>
    <name type="synonym">Candida kefyr</name>
    <dbReference type="NCBI Taxonomy" id="4911"/>
    <lineage>
        <taxon>Eukaryota</taxon>
        <taxon>Fungi</taxon>
        <taxon>Dikarya</taxon>
        <taxon>Ascomycota</taxon>
        <taxon>Saccharomycotina</taxon>
        <taxon>Saccharomycetes</taxon>
        <taxon>Saccharomycetales</taxon>
        <taxon>Saccharomycetaceae</taxon>
        <taxon>Kluyveromyces</taxon>
    </lineage>
</organism>
<dbReference type="Pfam" id="PF03221">
    <property type="entry name" value="HTH_Tnp_Tc5"/>
    <property type="match status" value="1"/>
</dbReference>
<proteinExistence type="predicted"/>
<feature type="domain" description="HTH CENPB-type" evidence="3">
    <location>
        <begin position="64"/>
        <end position="139"/>
    </location>
</feature>
<dbReference type="Gene3D" id="1.10.10.60">
    <property type="entry name" value="Homeodomain-like"/>
    <property type="match status" value="2"/>
</dbReference>
<feature type="region of interest" description="Disordered" evidence="2">
    <location>
        <begin position="573"/>
        <end position="646"/>
    </location>
</feature>
<dbReference type="SUPFAM" id="SSF46689">
    <property type="entry name" value="Homeodomain-like"/>
    <property type="match status" value="1"/>
</dbReference>
<dbReference type="Proteomes" id="UP000422736">
    <property type="component" value="Chromosome 3"/>
</dbReference>
<evidence type="ECO:0000256" key="2">
    <source>
        <dbReference type="SAM" id="MobiDB-lite"/>
    </source>
</evidence>
<accession>A0ABX6ESS2</accession>
<name>A0ABX6ESS2_KLUMA</name>
<dbReference type="InterPro" id="IPR050863">
    <property type="entry name" value="CenT-Element_Derived"/>
</dbReference>
<dbReference type="EMBL" id="CP015056">
    <property type="protein sequence ID" value="QGN15378.1"/>
    <property type="molecule type" value="Genomic_DNA"/>
</dbReference>
<evidence type="ECO:0000313" key="4">
    <source>
        <dbReference type="EMBL" id="QGN15378.1"/>
    </source>
</evidence>
<dbReference type="PANTHER" id="PTHR19303:SF73">
    <property type="entry name" value="PROTEIN PDC2"/>
    <property type="match status" value="1"/>
</dbReference>
<keyword evidence="1" id="KW-0238">DNA-binding</keyword>
<dbReference type="Pfam" id="PF03184">
    <property type="entry name" value="DDE_1"/>
    <property type="match status" value="1"/>
</dbReference>